<dbReference type="Pfam" id="PF09168">
    <property type="entry name" value="PepX_N"/>
    <property type="match status" value="1"/>
</dbReference>
<dbReference type="SUPFAM" id="SSF81761">
    <property type="entry name" value="X-Prolyl dipeptidyl aminopeptidase PepX, N-terminal domain"/>
    <property type="match status" value="1"/>
</dbReference>
<dbReference type="SMART" id="SM00939">
    <property type="entry name" value="PepX_C"/>
    <property type="match status" value="1"/>
</dbReference>
<comment type="catalytic activity">
    <reaction evidence="1 9">
        <text>Hydrolyzes Xaa-Pro-|- bonds to release unblocked, N-terminal dipeptides from substrates including Ala-Pro-|-p-nitroanilide and (sequentially) Tyr-Pro-|-Phe-Pro-|-Gly-Pro-|-Ile.</text>
        <dbReference type="EC" id="3.4.14.11"/>
    </reaction>
</comment>
<accession>R3W4P8</accession>
<feature type="active site" description="Charge relay system" evidence="9">
    <location>
        <position position="518"/>
    </location>
</feature>
<dbReference type="HOGENOM" id="CLU_011800_0_0_9"/>
<keyword evidence="8 9" id="KW-0720">Serine protease</keyword>
<dbReference type="OrthoDB" id="319764at2"/>
<dbReference type="PATRIC" id="fig|1158610.3.peg.2813"/>
<evidence type="ECO:0000256" key="8">
    <source>
        <dbReference type="ARBA" id="ARBA00022825"/>
    </source>
</evidence>
<keyword evidence="9" id="KW-0963">Cytoplasm</keyword>
<dbReference type="InterPro" id="IPR036313">
    <property type="entry name" value="PepX_N_dom_sf"/>
</dbReference>
<evidence type="ECO:0000313" key="13">
    <source>
        <dbReference type="Proteomes" id="UP000013785"/>
    </source>
</evidence>
<dbReference type="GO" id="GO:0004177">
    <property type="term" value="F:aminopeptidase activity"/>
    <property type="evidence" value="ECO:0007669"/>
    <property type="project" value="UniProtKB-KW"/>
</dbReference>
<dbReference type="SUPFAM" id="SSF53474">
    <property type="entry name" value="alpha/beta-Hydrolases"/>
    <property type="match status" value="1"/>
</dbReference>
<dbReference type="InterPro" id="IPR013736">
    <property type="entry name" value="Xaa-Pro_dipept_C"/>
</dbReference>
<evidence type="ECO:0000256" key="9">
    <source>
        <dbReference type="HAMAP-Rule" id="MF_00698"/>
    </source>
</evidence>
<evidence type="ECO:0000256" key="2">
    <source>
        <dbReference type="ARBA" id="ARBA00003997"/>
    </source>
</evidence>
<dbReference type="Gene3D" id="2.60.120.260">
    <property type="entry name" value="Galactose-binding domain-like"/>
    <property type="match status" value="1"/>
</dbReference>
<dbReference type="Gene3D" id="1.10.246.70">
    <property type="match status" value="1"/>
</dbReference>
<comment type="caution">
    <text evidence="12">The sequence shown here is derived from an EMBL/GenBank/DDBJ whole genome shotgun (WGS) entry which is preliminary data.</text>
</comment>
<keyword evidence="7 9" id="KW-0378">Hydrolase</keyword>
<reference evidence="12 13" key="1">
    <citation type="submission" date="2013-02" db="EMBL/GenBank/DDBJ databases">
        <title>The Genome Sequence of Enterococcus phoeniculicola BAA-412.</title>
        <authorList>
            <consortium name="The Broad Institute Genome Sequencing Platform"/>
            <consortium name="The Broad Institute Genome Sequencing Center for Infectious Disease"/>
            <person name="Earl A.M."/>
            <person name="Gilmore M.S."/>
            <person name="Lebreton F."/>
            <person name="Walker B."/>
            <person name="Young S.K."/>
            <person name="Zeng Q."/>
            <person name="Gargeya S."/>
            <person name="Fitzgerald M."/>
            <person name="Haas B."/>
            <person name="Abouelleil A."/>
            <person name="Alvarado L."/>
            <person name="Arachchi H.M."/>
            <person name="Berlin A.M."/>
            <person name="Chapman S.B."/>
            <person name="Dewar J."/>
            <person name="Goldberg J."/>
            <person name="Griggs A."/>
            <person name="Gujja S."/>
            <person name="Hansen M."/>
            <person name="Howarth C."/>
            <person name="Imamovic A."/>
            <person name="Larimer J."/>
            <person name="McCowan C."/>
            <person name="Murphy C."/>
            <person name="Neiman D."/>
            <person name="Pearson M."/>
            <person name="Priest M."/>
            <person name="Roberts A."/>
            <person name="Saif S."/>
            <person name="Shea T."/>
            <person name="Sisk P."/>
            <person name="Sykes S."/>
            <person name="Wortman J."/>
            <person name="Nusbaum C."/>
            <person name="Birren B."/>
        </authorList>
    </citation>
    <scope>NUCLEOTIDE SEQUENCE [LARGE SCALE GENOMIC DNA]</scope>
    <source>
        <strain evidence="12 13">ATCC BAA-412</strain>
    </source>
</reference>
<dbReference type="Proteomes" id="UP000013785">
    <property type="component" value="Unassembled WGS sequence"/>
</dbReference>
<evidence type="ECO:0000259" key="10">
    <source>
        <dbReference type="SMART" id="SM00939"/>
    </source>
</evidence>
<sequence>MKINQFGIRPTEYPTMIEELKQISFYEEKENVTRQWFSFLAKSFPEVQVTSGITEKYQLILATDELTLAEFEETKQPVTKEIFYTVALQLLQFQVEIDFKIASVLEDAKKIGVFVTEKTLSTKEALIEAWYYLLTTHTKNGLSYIDLLASRGYYAERRVAKPLFFNGKAQAVFATDEIIREVVYVEAPLDTDEDGKRDLLKVEILRPVETQEGLRVPSLFTASPYNQGTNPEAGDKATHEVNVPLTRKEPNQVSYEEIQFSRKDVQLPPEREVSGQAKYASETFMREKSYALNDYFLARGFAAVYSAGIGTRDSEGIQTCGSVEQTIATTAIIEWLAGNRRAFTNRTDNIEISAWWSNKKVAMTGKSYLGTLATAAATTGVEGLETIISEAAISDWYQYYRDNGLVIAPGGFPGEDADVLAESTFSRMHDAGDYLKIKDFFNAKQKEMVNLQDRVTGDYNTFWDERNYLPHVKNTYADIIMVHGLNDWNVKPRHVAQLWEALKEVPVEKRLILHQGQHIYIHNMPSLDFNDMMNSWLSYKLYGVENQADKLLPAILVQKNTVEQTWETMEDWVPDQWETRYLSDTQLSENKQTGNASYQDKLSKEQFSIYTKDIAKWETEIKEEESPLEGHRYLGKTTPLERAVTLSGQPVIKLKIASSVNFGMVSVQLVDYGKAKRLKEIPTVLELKGLPLGNQWREEDIKEFQLGGITSNKMITKGHMNLQNRTSSWKTDELAAGEFVDVTFALQPTIYEVPKGHQIGLIVYGTDFGMTVRGNQEITYTIDFEGSEVQLPIYNKANKEVN</sequence>
<evidence type="ECO:0000256" key="1">
    <source>
        <dbReference type="ARBA" id="ARBA00000123"/>
    </source>
</evidence>
<evidence type="ECO:0000256" key="4">
    <source>
        <dbReference type="ARBA" id="ARBA00011738"/>
    </source>
</evidence>
<dbReference type="EC" id="3.4.14.11" evidence="9"/>
<keyword evidence="6 9" id="KW-0645">Protease</keyword>
<dbReference type="InterPro" id="IPR000383">
    <property type="entry name" value="Xaa-Pro-like_dom"/>
</dbReference>
<dbReference type="STRING" id="154621.RV11_GL002029"/>
<gene>
    <name evidence="9" type="primary">pepX</name>
    <name evidence="12" type="ORF">UC3_02828</name>
</gene>
<evidence type="ECO:0000256" key="7">
    <source>
        <dbReference type="ARBA" id="ARBA00022801"/>
    </source>
</evidence>
<proteinExistence type="inferred from homology"/>
<dbReference type="HAMAP" id="MF_00698">
    <property type="entry name" value="Aminopeptidase_S15"/>
    <property type="match status" value="1"/>
</dbReference>
<comment type="subcellular location">
    <subcellularLocation>
        <location evidence="9">Cytoplasm</location>
    </subcellularLocation>
</comment>
<dbReference type="InterPro" id="IPR015251">
    <property type="entry name" value="PepX_N_dom"/>
</dbReference>
<dbReference type="eggNOG" id="COG2936">
    <property type="taxonomic scope" value="Bacteria"/>
</dbReference>
<feature type="active site" description="Charge relay system" evidence="9">
    <location>
        <position position="367"/>
    </location>
</feature>
<dbReference type="GO" id="GO:0006508">
    <property type="term" value="P:proteolysis"/>
    <property type="evidence" value="ECO:0007669"/>
    <property type="project" value="UniProtKB-KW"/>
</dbReference>
<comment type="subunit">
    <text evidence="4 9">Homodimer.</text>
</comment>
<dbReference type="NCBIfam" id="NF003781">
    <property type="entry name" value="PRK05371.1-2"/>
    <property type="match status" value="1"/>
</dbReference>
<dbReference type="EMBL" id="AJAT01000017">
    <property type="protein sequence ID" value="EOL42476.1"/>
    <property type="molecule type" value="Genomic_DNA"/>
</dbReference>
<dbReference type="RefSeq" id="WP_010769463.1">
    <property type="nucleotide sequence ID" value="NZ_ASWE01000001.1"/>
</dbReference>
<dbReference type="SMART" id="SM00940">
    <property type="entry name" value="PepX_N"/>
    <property type="match status" value="1"/>
</dbReference>
<dbReference type="AlphaFoldDB" id="R3W4P8"/>
<protein>
    <recommendedName>
        <fullName evidence="9">Xaa-Pro dipeptidyl-peptidase</fullName>
        <ecNumber evidence="9">3.4.14.11</ecNumber>
    </recommendedName>
    <alternativeName>
        <fullName evidence="9">X-Pro dipeptidyl-peptidase</fullName>
    </alternativeName>
    <alternativeName>
        <fullName evidence="9">X-prolyl-dipeptidyl aminopeptidase</fullName>
        <shortName evidence="9">X-PDAP</shortName>
    </alternativeName>
</protein>
<dbReference type="PRINTS" id="PR00923">
    <property type="entry name" value="LACTOPTASE"/>
</dbReference>
<comment type="similarity">
    <text evidence="3 9">Belongs to the peptidase S15 family.</text>
</comment>
<name>R3W4P8_9ENTE</name>
<dbReference type="InterPro" id="IPR029058">
    <property type="entry name" value="AB_hydrolase_fold"/>
</dbReference>
<feature type="domain" description="Xaa-Pro dipeptidyl-peptidase C-terminal" evidence="10">
    <location>
        <begin position="534"/>
        <end position="790"/>
    </location>
</feature>
<evidence type="ECO:0000259" key="11">
    <source>
        <dbReference type="SMART" id="SM00940"/>
    </source>
</evidence>
<dbReference type="Gene3D" id="3.40.50.1820">
    <property type="entry name" value="alpha/beta hydrolase"/>
    <property type="match status" value="1"/>
</dbReference>
<evidence type="ECO:0000256" key="3">
    <source>
        <dbReference type="ARBA" id="ARBA00010819"/>
    </source>
</evidence>
<organism evidence="12 13">
    <name type="scientific">Enterococcus phoeniculicola ATCC BAA-412</name>
    <dbReference type="NCBI Taxonomy" id="1158610"/>
    <lineage>
        <taxon>Bacteria</taxon>
        <taxon>Bacillati</taxon>
        <taxon>Bacillota</taxon>
        <taxon>Bacilli</taxon>
        <taxon>Lactobacillales</taxon>
        <taxon>Enterococcaceae</taxon>
        <taxon>Enterococcus</taxon>
    </lineage>
</organism>
<feature type="active site" description="Charge relay system" evidence="9">
    <location>
        <position position="487"/>
    </location>
</feature>
<dbReference type="GO" id="GO:0005737">
    <property type="term" value="C:cytoplasm"/>
    <property type="evidence" value="ECO:0007669"/>
    <property type="project" value="UniProtKB-SubCell"/>
</dbReference>
<keyword evidence="5 9" id="KW-0031">Aminopeptidase</keyword>
<dbReference type="Pfam" id="PF02129">
    <property type="entry name" value="Peptidase_S15"/>
    <property type="match status" value="1"/>
</dbReference>
<evidence type="ECO:0000256" key="6">
    <source>
        <dbReference type="ARBA" id="ARBA00022670"/>
    </source>
</evidence>
<dbReference type="GO" id="GO:0008236">
    <property type="term" value="F:serine-type peptidase activity"/>
    <property type="evidence" value="ECO:0007669"/>
    <property type="project" value="UniProtKB-KW"/>
</dbReference>
<dbReference type="InterPro" id="IPR008979">
    <property type="entry name" value="Galactose-bd-like_sf"/>
</dbReference>
<comment type="function">
    <text evidence="2 9">Removes N-terminal dipeptides sequentially from polypeptides having unsubstituted N-termini provided that the penultimate residue is proline.</text>
</comment>
<evidence type="ECO:0000313" key="12">
    <source>
        <dbReference type="EMBL" id="EOL42476.1"/>
    </source>
</evidence>
<keyword evidence="13" id="KW-1185">Reference proteome</keyword>
<dbReference type="GO" id="GO:0008239">
    <property type="term" value="F:dipeptidyl-peptidase activity"/>
    <property type="evidence" value="ECO:0007669"/>
    <property type="project" value="UniProtKB-UniRule"/>
</dbReference>
<dbReference type="Pfam" id="PF08530">
    <property type="entry name" value="PepX_C"/>
    <property type="match status" value="1"/>
</dbReference>
<feature type="domain" description="X-Prolyl dipeptidyl aminopeptidase PepX N-terminal" evidence="11">
    <location>
        <begin position="1"/>
        <end position="153"/>
    </location>
</feature>
<dbReference type="SUPFAM" id="SSF49785">
    <property type="entry name" value="Galactose-binding domain-like"/>
    <property type="match status" value="1"/>
</dbReference>
<dbReference type="InterPro" id="IPR008252">
    <property type="entry name" value="Pept_S15_Xpro"/>
</dbReference>
<evidence type="ECO:0000256" key="5">
    <source>
        <dbReference type="ARBA" id="ARBA00022438"/>
    </source>
</evidence>